<keyword evidence="4 7" id="KW-0812">Transmembrane</keyword>
<feature type="transmembrane region" description="Helical" evidence="7">
    <location>
        <begin position="90"/>
        <end position="115"/>
    </location>
</feature>
<dbReference type="HAMAP" id="MF_01147">
    <property type="entry name" value="Lgt"/>
    <property type="match status" value="1"/>
</dbReference>
<dbReference type="AlphaFoldDB" id="A0A0D2GH39"/>
<evidence type="ECO:0000313" key="8">
    <source>
        <dbReference type="EMBL" id="KIX14242.1"/>
    </source>
</evidence>
<evidence type="ECO:0000256" key="5">
    <source>
        <dbReference type="ARBA" id="ARBA00022989"/>
    </source>
</evidence>
<evidence type="ECO:0000256" key="4">
    <source>
        <dbReference type="ARBA" id="ARBA00022692"/>
    </source>
</evidence>
<evidence type="ECO:0000256" key="7">
    <source>
        <dbReference type="HAMAP-Rule" id="MF_01147"/>
    </source>
</evidence>
<feature type="transmembrane region" description="Helical" evidence="7">
    <location>
        <begin position="199"/>
        <end position="217"/>
    </location>
</feature>
<name>A0A0D2GH39_9BACT</name>
<comment type="caution">
    <text evidence="8">The sequence shown here is derived from an EMBL/GenBank/DDBJ whole genome shotgun (WGS) entry which is preliminary data.</text>
</comment>
<keyword evidence="9" id="KW-1185">Reference proteome</keyword>
<feature type="transmembrane region" description="Helical" evidence="7">
    <location>
        <begin position="229"/>
        <end position="254"/>
    </location>
</feature>
<comment type="subcellular location">
    <subcellularLocation>
        <location evidence="7">Cell membrane</location>
        <topology evidence="7">Multi-pass membrane protein</topology>
    </subcellularLocation>
</comment>
<dbReference type="EMBL" id="AZAC01000011">
    <property type="protein sequence ID" value="KIX14242.1"/>
    <property type="molecule type" value="Genomic_DNA"/>
</dbReference>
<feature type="transmembrane region" description="Helical" evidence="7">
    <location>
        <begin position="56"/>
        <end position="78"/>
    </location>
</feature>
<comment type="similarity">
    <text evidence="1 7">Belongs to the Lgt family.</text>
</comment>
<evidence type="ECO:0000256" key="6">
    <source>
        <dbReference type="ARBA" id="ARBA00023136"/>
    </source>
</evidence>
<dbReference type="PANTHER" id="PTHR30589">
    <property type="entry name" value="PROLIPOPROTEIN DIACYLGLYCERYL TRANSFERASE"/>
    <property type="match status" value="1"/>
</dbReference>
<dbReference type="RefSeq" id="WP_044348163.1">
    <property type="nucleotide sequence ID" value="NZ_AZAC01000011.1"/>
</dbReference>
<dbReference type="FunCoup" id="A0A0D2GH39">
    <property type="interactions" value="346"/>
</dbReference>
<dbReference type="Pfam" id="PF01790">
    <property type="entry name" value="LGT"/>
    <property type="match status" value="1"/>
</dbReference>
<keyword evidence="8" id="KW-0449">Lipoprotein</keyword>
<dbReference type="UniPathway" id="UPA00664"/>
<feature type="transmembrane region" description="Helical" evidence="7">
    <location>
        <begin position="20"/>
        <end position="36"/>
    </location>
</feature>
<proteinExistence type="inferred from homology"/>
<dbReference type="GO" id="GO:0005886">
    <property type="term" value="C:plasma membrane"/>
    <property type="evidence" value="ECO:0007669"/>
    <property type="project" value="UniProtKB-SubCell"/>
</dbReference>
<gene>
    <name evidence="7" type="primary">lgt</name>
    <name evidence="8" type="ORF">X474_09685</name>
</gene>
<keyword evidence="2 7" id="KW-1003">Cell membrane</keyword>
<dbReference type="NCBIfam" id="TIGR00544">
    <property type="entry name" value="lgt"/>
    <property type="match status" value="1"/>
</dbReference>
<evidence type="ECO:0000256" key="1">
    <source>
        <dbReference type="ARBA" id="ARBA00007150"/>
    </source>
</evidence>
<comment type="pathway">
    <text evidence="7">Protein modification; lipoprotein biosynthesis (diacylglyceryl transfer).</text>
</comment>
<sequence>MTYPQIDPVLISFGPIAVRWYGLMYVLGFLGGYLVISNRLKKTLPRAPGDLTQELLLWCGIGLLLGGRLGYVLFYQWMNLDWYLKNPIEIIAIWHGGMSFHGGLVGAALAGFTLLKKRKTPLLPAADAACLAAPIGLGLGRIGNFINGELYGRITELPWGMVFPGAGPLPRHPSQLYEMVLEGPVLFFLLWMLKDRVKPGQVSVLFIIGYSLARFLVEFVRQPDPQLGLVISFLTMGQILSLAQAALGVIFWYITSRLD</sequence>
<reference evidence="8 9" key="1">
    <citation type="submission" date="2013-11" db="EMBL/GenBank/DDBJ databases">
        <title>Metagenomic analysis of a methanogenic consortium involved in long chain n-alkane degradation.</title>
        <authorList>
            <person name="Davidova I.A."/>
            <person name="Callaghan A.V."/>
            <person name="Wawrik B."/>
            <person name="Pruitt S."/>
            <person name="Marks C."/>
            <person name="Duncan K.E."/>
            <person name="Suflita J.M."/>
        </authorList>
    </citation>
    <scope>NUCLEOTIDE SEQUENCE [LARGE SCALE GENOMIC DNA]</scope>
    <source>
        <strain evidence="8 9">SPR</strain>
    </source>
</reference>
<dbReference type="STRING" id="1429043.X474_09685"/>
<evidence type="ECO:0000256" key="2">
    <source>
        <dbReference type="ARBA" id="ARBA00022475"/>
    </source>
</evidence>
<protein>
    <recommendedName>
        <fullName evidence="7">Phosphatidylglycerol--prolipoprotein diacylglyceryl transferase</fullName>
        <ecNumber evidence="7">2.5.1.145</ecNumber>
    </recommendedName>
</protein>
<dbReference type="PATRIC" id="fig|1429043.3.peg.2052"/>
<dbReference type="Proteomes" id="UP000032233">
    <property type="component" value="Unassembled WGS sequence"/>
</dbReference>
<keyword evidence="6 7" id="KW-0472">Membrane</keyword>
<comment type="catalytic activity">
    <reaction evidence="7">
        <text>L-cysteinyl-[prolipoprotein] + a 1,2-diacyl-sn-glycero-3-phospho-(1'-sn-glycerol) = an S-1,2-diacyl-sn-glyceryl-L-cysteinyl-[prolipoprotein] + sn-glycerol 1-phosphate + H(+)</text>
        <dbReference type="Rhea" id="RHEA:56712"/>
        <dbReference type="Rhea" id="RHEA-COMP:14679"/>
        <dbReference type="Rhea" id="RHEA-COMP:14680"/>
        <dbReference type="ChEBI" id="CHEBI:15378"/>
        <dbReference type="ChEBI" id="CHEBI:29950"/>
        <dbReference type="ChEBI" id="CHEBI:57685"/>
        <dbReference type="ChEBI" id="CHEBI:64716"/>
        <dbReference type="ChEBI" id="CHEBI:140658"/>
        <dbReference type="EC" id="2.5.1.145"/>
    </reaction>
</comment>
<organism evidence="8 9">
    <name type="scientific">Dethiosulfatarculus sandiegensis</name>
    <dbReference type="NCBI Taxonomy" id="1429043"/>
    <lineage>
        <taxon>Bacteria</taxon>
        <taxon>Pseudomonadati</taxon>
        <taxon>Thermodesulfobacteriota</taxon>
        <taxon>Desulfarculia</taxon>
        <taxon>Desulfarculales</taxon>
        <taxon>Desulfarculaceae</taxon>
        <taxon>Dethiosulfatarculus</taxon>
    </lineage>
</organism>
<comment type="function">
    <text evidence="7">Catalyzes the transfer of the diacylglyceryl group from phosphatidylglycerol to the sulfhydryl group of the N-terminal cysteine of a prolipoprotein, the first step in the formation of mature lipoproteins.</text>
</comment>
<keyword evidence="3 7" id="KW-0808">Transferase</keyword>
<dbReference type="InParanoid" id="A0A0D2GH39"/>
<dbReference type="EC" id="2.5.1.145" evidence="7"/>
<keyword evidence="5 7" id="KW-1133">Transmembrane helix</keyword>
<dbReference type="OrthoDB" id="871140at2"/>
<dbReference type="InterPro" id="IPR001640">
    <property type="entry name" value="Lgt"/>
</dbReference>
<dbReference type="GO" id="GO:0042158">
    <property type="term" value="P:lipoprotein biosynthetic process"/>
    <property type="evidence" value="ECO:0007669"/>
    <property type="project" value="UniProtKB-UniRule"/>
</dbReference>
<evidence type="ECO:0000313" key="9">
    <source>
        <dbReference type="Proteomes" id="UP000032233"/>
    </source>
</evidence>
<accession>A0A0D2GH39</accession>
<dbReference type="GO" id="GO:0008961">
    <property type="term" value="F:phosphatidylglycerol-prolipoprotein diacylglyceryl transferase activity"/>
    <property type="evidence" value="ECO:0007669"/>
    <property type="project" value="UniProtKB-UniRule"/>
</dbReference>
<dbReference type="PANTHER" id="PTHR30589:SF0">
    <property type="entry name" value="PHOSPHATIDYLGLYCEROL--PROLIPOPROTEIN DIACYLGLYCERYL TRANSFERASE"/>
    <property type="match status" value="1"/>
</dbReference>
<dbReference type="PROSITE" id="PS01311">
    <property type="entry name" value="LGT"/>
    <property type="match status" value="1"/>
</dbReference>
<evidence type="ECO:0000256" key="3">
    <source>
        <dbReference type="ARBA" id="ARBA00022679"/>
    </source>
</evidence>
<feature type="binding site" evidence="7">
    <location>
        <position position="141"/>
    </location>
    <ligand>
        <name>a 1,2-diacyl-sn-glycero-3-phospho-(1'-sn-glycerol)</name>
        <dbReference type="ChEBI" id="CHEBI:64716"/>
    </ligand>
</feature>